<dbReference type="Proteomes" id="UP001161247">
    <property type="component" value="Chromosome 3"/>
</dbReference>
<keyword evidence="4" id="KW-1185">Reference proteome</keyword>
<dbReference type="EMBL" id="OX459120">
    <property type="protein sequence ID" value="CAI9099214.1"/>
    <property type="molecule type" value="Genomic_DNA"/>
</dbReference>
<dbReference type="Gene3D" id="3.90.640.10">
    <property type="entry name" value="Actin, Chain A, domain 4"/>
    <property type="match status" value="1"/>
</dbReference>
<evidence type="ECO:0000313" key="4">
    <source>
        <dbReference type="Proteomes" id="UP001161247"/>
    </source>
</evidence>
<evidence type="ECO:0000256" key="1">
    <source>
        <dbReference type="ARBA" id="ARBA00022741"/>
    </source>
</evidence>
<reference evidence="3" key="1">
    <citation type="submission" date="2023-03" db="EMBL/GenBank/DDBJ databases">
        <authorList>
            <person name="Julca I."/>
        </authorList>
    </citation>
    <scope>NUCLEOTIDE SEQUENCE</scope>
</reference>
<organism evidence="3 4">
    <name type="scientific">Oldenlandia corymbosa var. corymbosa</name>
    <dbReference type="NCBI Taxonomy" id="529605"/>
    <lineage>
        <taxon>Eukaryota</taxon>
        <taxon>Viridiplantae</taxon>
        <taxon>Streptophyta</taxon>
        <taxon>Embryophyta</taxon>
        <taxon>Tracheophyta</taxon>
        <taxon>Spermatophyta</taxon>
        <taxon>Magnoliopsida</taxon>
        <taxon>eudicotyledons</taxon>
        <taxon>Gunneridae</taxon>
        <taxon>Pentapetalae</taxon>
        <taxon>asterids</taxon>
        <taxon>lamiids</taxon>
        <taxon>Gentianales</taxon>
        <taxon>Rubiaceae</taxon>
        <taxon>Rubioideae</taxon>
        <taxon>Spermacoceae</taxon>
        <taxon>Hedyotis-Oldenlandia complex</taxon>
        <taxon>Oldenlandia</taxon>
    </lineage>
</organism>
<evidence type="ECO:0000313" key="3">
    <source>
        <dbReference type="EMBL" id="CAI9099214.1"/>
    </source>
</evidence>
<accession>A0AAV1CUE5</accession>
<dbReference type="FunFam" id="3.90.640.10:FF:000002">
    <property type="entry name" value="Heat shock 70 kDa"/>
    <property type="match status" value="1"/>
</dbReference>
<dbReference type="Gene3D" id="3.30.420.40">
    <property type="match status" value="1"/>
</dbReference>
<dbReference type="SUPFAM" id="SSF53067">
    <property type="entry name" value="Actin-like ATPase domain"/>
    <property type="match status" value="2"/>
</dbReference>
<dbReference type="Pfam" id="PF00012">
    <property type="entry name" value="HSP70"/>
    <property type="match status" value="2"/>
</dbReference>
<gene>
    <name evidence="3" type="ORF">OLC1_LOCUS9276</name>
</gene>
<dbReference type="InterPro" id="IPR043129">
    <property type="entry name" value="ATPase_NBD"/>
</dbReference>
<dbReference type="InterPro" id="IPR013126">
    <property type="entry name" value="Hsp_70_fam"/>
</dbReference>
<dbReference type="GO" id="GO:0005524">
    <property type="term" value="F:ATP binding"/>
    <property type="evidence" value="ECO:0007669"/>
    <property type="project" value="UniProtKB-KW"/>
</dbReference>
<name>A0AAV1CUE5_OLDCO</name>
<dbReference type="PANTHER" id="PTHR19375">
    <property type="entry name" value="HEAT SHOCK PROTEIN 70KDA"/>
    <property type="match status" value="1"/>
</dbReference>
<keyword evidence="1" id="KW-0547">Nucleotide-binding</keyword>
<protein>
    <submittedName>
        <fullName evidence="3">OLC1v1035999C1</fullName>
    </submittedName>
</protein>
<dbReference type="GO" id="GO:0140662">
    <property type="term" value="F:ATP-dependent protein folding chaperone"/>
    <property type="evidence" value="ECO:0007669"/>
    <property type="project" value="InterPro"/>
</dbReference>
<sequence>MLPFKVVNQGGKPYLTVEMKSSKIKLMSPKEIISMMLKGIKQKAKSHLGMEIEEVVLTHPAFTFSNAQVQTIQDAGAIVGLKVNVGGEDFDHRVMDYCLNLIKNKYNRDISGDKQAVTRLIKECEKAKKVLCDQPRVDVKIDSLFDGVDFSEPLSRETFKELNMDLF</sequence>
<proteinExistence type="predicted"/>
<dbReference type="AlphaFoldDB" id="A0AAV1CUE5"/>
<evidence type="ECO:0000256" key="2">
    <source>
        <dbReference type="ARBA" id="ARBA00022840"/>
    </source>
</evidence>
<keyword evidence="2" id="KW-0067">ATP-binding</keyword>